<evidence type="ECO:0000313" key="3">
    <source>
        <dbReference type="Proteomes" id="UP000011058"/>
    </source>
</evidence>
<gene>
    <name evidence="2" type="ORF">FAES_1654</name>
</gene>
<proteinExistence type="predicted"/>
<protein>
    <recommendedName>
        <fullName evidence="4">DUF3592 domain-containing protein</fullName>
    </recommendedName>
</protein>
<dbReference type="KEGG" id="fae:FAES_1654"/>
<dbReference type="eggNOG" id="ENOG503140S">
    <property type="taxonomic scope" value="Bacteria"/>
</dbReference>
<dbReference type="Proteomes" id="UP000011058">
    <property type="component" value="Chromosome"/>
</dbReference>
<feature type="transmembrane region" description="Helical" evidence="1">
    <location>
        <begin position="7"/>
        <end position="30"/>
    </location>
</feature>
<dbReference type="HOGENOM" id="CLU_142306_0_0_10"/>
<sequence>MATGDKLWLLFLGVFALIGIVCTGIAYSLWSKTRYMKTHGIETRGVVIAHHKKRQITPSTAQAVVVQYTDQHNQSQIYYSTTYTTPPMFQIGEVIKLWYMSDRPNELLMEGKDEWLLPLILGGFGLVFSLIGVPGLIRSLLGTLAH</sequence>
<keyword evidence="1" id="KW-1133">Transmembrane helix</keyword>
<keyword evidence="3" id="KW-1185">Reference proteome</keyword>
<evidence type="ECO:0008006" key="4">
    <source>
        <dbReference type="Google" id="ProtNLM"/>
    </source>
</evidence>
<reference evidence="2 3" key="1">
    <citation type="journal article" date="2012" name="J. Bacteriol.">
        <title>Genome Sequence of Fibrella aestuarina BUZ 2T, a Filamentous Marine Bacterium.</title>
        <authorList>
            <person name="Filippini M."/>
            <person name="Qi W."/>
            <person name="Blom J."/>
            <person name="Goesmann A."/>
            <person name="Smits T.H."/>
            <person name="Bagheri H.C."/>
        </authorList>
    </citation>
    <scope>NUCLEOTIDE SEQUENCE [LARGE SCALE GENOMIC DNA]</scope>
    <source>
        <strain evidence="3">BUZ 2T</strain>
    </source>
</reference>
<dbReference type="RefSeq" id="WP_015330763.1">
    <property type="nucleotide sequence ID" value="NC_020054.1"/>
</dbReference>
<dbReference type="AlphaFoldDB" id="I0K6B1"/>
<keyword evidence="1" id="KW-0812">Transmembrane</keyword>
<keyword evidence="1" id="KW-0472">Membrane</keyword>
<name>I0K6B1_9BACT</name>
<accession>I0K6B1</accession>
<dbReference type="OrthoDB" id="2242169at2"/>
<evidence type="ECO:0000313" key="2">
    <source>
        <dbReference type="EMBL" id="CCG99664.1"/>
    </source>
</evidence>
<feature type="transmembrane region" description="Helical" evidence="1">
    <location>
        <begin position="115"/>
        <end position="137"/>
    </location>
</feature>
<organism evidence="2 3">
    <name type="scientific">Fibrella aestuarina BUZ 2</name>
    <dbReference type="NCBI Taxonomy" id="1166018"/>
    <lineage>
        <taxon>Bacteria</taxon>
        <taxon>Pseudomonadati</taxon>
        <taxon>Bacteroidota</taxon>
        <taxon>Cytophagia</taxon>
        <taxon>Cytophagales</taxon>
        <taxon>Spirosomataceae</taxon>
        <taxon>Fibrella</taxon>
    </lineage>
</organism>
<dbReference type="EMBL" id="HE796683">
    <property type="protein sequence ID" value="CCG99664.1"/>
    <property type="molecule type" value="Genomic_DNA"/>
</dbReference>
<evidence type="ECO:0000256" key="1">
    <source>
        <dbReference type="SAM" id="Phobius"/>
    </source>
</evidence>